<dbReference type="InterPro" id="IPR039417">
    <property type="entry name" value="Peptidase_C1A_papain-like"/>
</dbReference>
<dbReference type="Proteomes" id="UP001642464">
    <property type="component" value="Unassembled WGS sequence"/>
</dbReference>
<accession>A0ABP0JD38</accession>
<feature type="compositionally biased region" description="Acidic residues" evidence="4">
    <location>
        <begin position="560"/>
        <end position="570"/>
    </location>
</feature>
<keyword evidence="3" id="KW-1015">Disulfide bond</keyword>
<dbReference type="PRINTS" id="PR00705">
    <property type="entry name" value="PAPAIN"/>
</dbReference>
<feature type="non-terminal residue" evidence="6">
    <location>
        <position position="1"/>
    </location>
</feature>
<feature type="domain" description="Peptidase C1A papain C-terminal" evidence="5">
    <location>
        <begin position="91"/>
        <end position="319"/>
    </location>
</feature>
<dbReference type="PROSITE" id="PS00640">
    <property type="entry name" value="THIOL_PROTEASE_ASN"/>
    <property type="match status" value="1"/>
</dbReference>
<evidence type="ECO:0000256" key="2">
    <source>
        <dbReference type="ARBA" id="ARBA00023145"/>
    </source>
</evidence>
<organism evidence="6 7">
    <name type="scientific">Durusdinium trenchii</name>
    <dbReference type="NCBI Taxonomy" id="1381693"/>
    <lineage>
        <taxon>Eukaryota</taxon>
        <taxon>Sar</taxon>
        <taxon>Alveolata</taxon>
        <taxon>Dinophyceae</taxon>
        <taxon>Suessiales</taxon>
        <taxon>Symbiodiniaceae</taxon>
        <taxon>Durusdinium</taxon>
    </lineage>
</organism>
<evidence type="ECO:0000259" key="5">
    <source>
        <dbReference type="SMART" id="SM00645"/>
    </source>
</evidence>
<dbReference type="InterPro" id="IPR013128">
    <property type="entry name" value="Peptidase_C1A"/>
</dbReference>
<reference evidence="6 7" key="1">
    <citation type="submission" date="2024-02" db="EMBL/GenBank/DDBJ databases">
        <authorList>
            <person name="Chen Y."/>
            <person name="Shah S."/>
            <person name="Dougan E. K."/>
            <person name="Thang M."/>
            <person name="Chan C."/>
        </authorList>
    </citation>
    <scope>NUCLEOTIDE SEQUENCE [LARGE SCALE GENOMIC DNA]</scope>
</reference>
<dbReference type="InterPro" id="IPR038765">
    <property type="entry name" value="Papain-like_cys_pep_sf"/>
</dbReference>
<dbReference type="PANTHER" id="PTHR12411">
    <property type="entry name" value="CYSTEINE PROTEASE FAMILY C1-RELATED"/>
    <property type="match status" value="1"/>
</dbReference>
<gene>
    <name evidence="6" type="ORF">SCF082_LOCUS11423</name>
</gene>
<dbReference type="InterPro" id="IPR025660">
    <property type="entry name" value="Pept_his_AS"/>
</dbReference>
<dbReference type="SUPFAM" id="SSF54001">
    <property type="entry name" value="Cysteine proteinases"/>
    <property type="match status" value="1"/>
</dbReference>
<dbReference type="CDD" id="cd02248">
    <property type="entry name" value="Peptidase_C1A"/>
    <property type="match status" value="1"/>
</dbReference>
<dbReference type="Pfam" id="PF00112">
    <property type="entry name" value="Peptidase_C1"/>
    <property type="match status" value="1"/>
</dbReference>
<name>A0ABP0JD38_9DINO</name>
<evidence type="ECO:0000256" key="1">
    <source>
        <dbReference type="ARBA" id="ARBA00008455"/>
    </source>
</evidence>
<dbReference type="PROSITE" id="PS00639">
    <property type="entry name" value="THIOL_PROTEASE_HIS"/>
    <property type="match status" value="1"/>
</dbReference>
<proteinExistence type="inferred from homology"/>
<evidence type="ECO:0000313" key="6">
    <source>
        <dbReference type="EMBL" id="CAK9012216.1"/>
    </source>
</evidence>
<feature type="region of interest" description="Disordered" evidence="4">
    <location>
        <begin position="540"/>
        <end position="624"/>
    </location>
</feature>
<keyword evidence="7" id="KW-1185">Reference proteome</keyword>
<evidence type="ECO:0000256" key="3">
    <source>
        <dbReference type="ARBA" id="ARBA00023157"/>
    </source>
</evidence>
<dbReference type="InterPro" id="IPR000169">
    <property type="entry name" value="Pept_cys_AS"/>
</dbReference>
<feature type="compositionally biased region" description="Polar residues" evidence="4">
    <location>
        <begin position="610"/>
        <end position="622"/>
    </location>
</feature>
<dbReference type="EMBL" id="CAXAMM010006768">
    <property type="protein sequence ID" value="CAK9012216.1"/>
    <property type="molecule type" value="Genomic_DNA"/>
</dbReference>
<feature type="compositionally biased region" description="Basic and acidic residues" evidence="4">
    <location>
        <begin position="571"/>
        <end position="583"/>
    </location>
</feature>
<dbReference type="SMART" id="SM00645">
    <property type="entry name" value="Pept_C1"/>
    <property type="match status" value="1"/>
</dbReference>
<dbReference type="PROSITE" id="PS00139">
    <property type="entry name" value="THIOL_PROTEASE_CYS"/>
    <property type="match status" value="1"/>
</dbReference>
<dbReference type="Gene3D" id="3.90.70.10">
    <property type="entry name" value="Cysteine proteinases"/>
    <property type="match status" value="1"/>
</dbReference>
<sequence length="641" mass="69351">DQLEEDVRRDAFERRMRWVLQRNRELEAQGRAFRVGGGNILAGLTEDELESLTGQFDASETEQLVADEEGGSIPDISGSGNGIGKLGADGLPVSIDWRFTGAVSDVKSQGRCGACWAFAATGAMESAFFLRSGILVSLSEDQLLECDSDPFQKACVGGNFYYSLKYLSSNAATTSRDYAYSYTSGRSLDGDLSCLAGTAGVPGVIRGSSSSGGVIFVARNEAALKAAVARQPVAVAINGYVDEFKFYESGVLDSPSCDENVDHAVLVVGYGTTLEGEDFWLVRNSWGFGWGSQGYIKVARNTNAKFGMCGITKQANFPSGASCAVSDCSLFRDRQFCTVEQGCLNSTQEILEDQWFVPNSTFVFVDGRPELPVEKLLNTAAIVLSVLTVLLLALMAQNRIAILRAANQRLNCRNFWARSEDLRRQIQAAAAAANRRRTTMMMGFSQRHLHKQAGEDAAARATERFGGKARPSVVGAKIVTAGAQVAKRGKSIMVTSKDKVGQWTTAAKASAQNRFKPTRPSDTSTLTNATYLHSFRSEDVEPGIAGLGDPGDVESGQEMQVEEEEEEREEGEGHEVEEVHESYDSCACTTEDEESVRQASVGQNDHEATSETQSQGGNSQASLDWIFDSVREFLDSGDTTP</sequence>
<comment type="caution">
    <text evidence="6">The sequence shown here is derived from an EMBL/GenBank/DDBJ whole genome shotgun (WGS) entry which is preliminary data.</text>
</comment>
<dbReference type="InterPro" id="IPR000668">
    <property type="entry name" value="Peptidase_C1A_C"/>
</dbReference>
<dbReference type="InterPro" id="IPR025661">
    <property type="entry name" value="Pept_asp_AS"/>
</dbReference>
<keyword evidence="2" id="KW-0865">Zymogen</keyword>
<evidence type="ECO:0000313" key="7">
    <source>
        <dbReference type="Proteomes" id="UP001642464"/>
    </source>
</evidence>
<evidence type="ECO:0000256" key="4">
    <source>
        <dbReference type="SAM" id="MobiDB-lite"/>
    </source>
</evidence>
<comment type="similarity">
    <text evidence="1">Belongs to the peptidase C1 family.</text>
</comment>
<protein>
    <submittedName>
        <fullName evidence="6">Cathepsin L [Cleaved into: Cathepsin L heavy chain</fullName>
    </submittedName>
</protein>